<name>A0A9P8VNA2_9HYPO</name>
<gene>
    <name evidence="3" type="ORF">B0T10DRAFT_75002</name>
</gene>
<evidence type="ECO:0000313" key="3">
    <source>
        <dbReference type="EMBL" id="KAH6866133.1"/>
    </source>
</evidence>
<dbReference type="InterPro" id="IPR038765">
    <property type="entry name" value="Papain-like_cys_pep_sf"/>
</dbReference>
<feature type="compositionally biased region" description="Basic and acidic residues" evidence="2">
    <location>
        <begin position="134"/>
        <end position="144"/>
    </location>
</feature>
<protein>
    <recommendedName>
        <fullName evidence="5">Ubiquitin-like protease family profile domain-containing protein</fullName>
    </recommendedName>
</protein>
<comment type="caution">
    <text evidence="3">The sequence shown here is derived from an EMBL/GenBank/DDBJ whole genome shotgun (WGS) entry which is preliminary data.</text>
</comment>
<evidence type="ECO:0000256" key="1">
    <source>
        <dbReference type="SAM" id="Coils"/>
    </source>
</evidence>
<keyword evidence="1" id="KW-0175">Coiled coil</keyword>
<dbReference type="OrthoDB" id="5085208at2759"/>
<feature type="region of interest" description="Disordered" evidence="2">
    <location>
        <begin position="269"/>
        <end position="298"/>
    </location>
</feature>
<feature type="region of interest" description="Disordered" evidence="2">
    <location>
        <begin position="191"/>
        <end position="250"/>
    </location>
</feature>
<feature type="coiled-coil region" evidence="1">
    <location>
        <begin position="628"/>
        <end position="669"/>
    </location>
</feature>
<dbReference type="AlphaFoldDB" id="A0A9P8VNA2"/>
<dbReference type="EMBL" id="JAGPYM010000142">
    <property type="protein sequence ID" value="KAH6866133.1"/>
    <property type="molecule type" value="Genomic_DNA"/>
</dbReference>
<sequence length="799" mass="88381">MQQMPKLAQVGKTARTLLTTDDKRYLMRDQNSTRLKASIEELNTLWDGPGWMPAEVRAARLRPSTDLSSDFIRLLKSITLSAQELDIPLPSLWDAGGALREAVMQGSNPPRLTLQMCIDVAKQMEATLAARNRMSADDSDHHNAAEGGNKQQTGEDAEQGHRVASQALPPAGQQVEAMGSRLEKILPSDEKCGVSQTLPPEDPGSHNQPHLKENETKRTLLENPGTWDETHGTVKHATSTQTPEEEDVEVGRRASQAAYFDFEDCGMASSHSSPLQTPLGPRDSFDTRDLSPHMSVGMPLNSITYEASESGPGPGPKLAASSGRISSFQQIAEEDVAVAVMAPVSNIDDQDGDLAPQRRHKKRTRLDLDLAKESSAGAASSPPRPSSKTRAGWGPEPSEVIRQLTTNVSLTDDVMRLVGSVIVAKYNRDVRLLDPLWFEADETGKVPQELRQIQPGRLLCFAIHHRQVNHWTLAAVQVFPRRMCLYFFDSLSNDDRAMKVRDRFQQWMECCGMGHELEFTREKCAQQEDMTSCGVYALAFLRNVVQHRAAPLSIQPQEERIGLLSTLKSADASTMDFPMASLVNELRHCGTHQPEGLFISPLKPDVTEMHALSCSDGSAELMLAAISLEDLRQRAQDTEARLSKALLAIEGAQEEANKLKIKIETINEVLGEILETTQGTWGTLRDESDDSGAFLEGKETPQQGRDITARLRERQADILQQLHQCTLDGAELIVARVKAYAATVETEAKETEARLSRAKSEKIKAEVDLERLKQFCQIKETIAQLSGEDLRFMRDLAGF</sequence>
<feature type="coiled-coil region" evidence="1">
    <location>
        <begin position="741"/>
        <end position="768"/>
    </location>
</feature>
<accession>A0A9P8VNA2</accession>
<keyword evidence="4" id="KW-1185">Reference proteome</keyword>
<dbReference type="Proteomes" id="UP000777438">
    <property type="component" value="Unassembled WGS sequence"/>
</dbReference>
<evidence type="ECO:0000313" key="4">
    <source>
        <dbReference type="Proteomes" id="UP000777438"/>
    </source>
</evidence>
<reference evidence="3 4" key="1">
    <citation type="journal article" date="2021" name="Nat. Commun.">
        <title>Genetic determinants of endophytism in the Arabidopsis root mycobiome.</title>
        <authorList>
            <person name="Mesny F."/>
            <person name="Miyauchi S."/>
            <person name="Thiergart T."/>
            <person name="Pickel B."/>
            <person name="Atanasova L."/>
            <person name="Karlsson M."/>
            <person name="Huettel B."/>
            <person name="Barry K.W."/>
            <person name="Haridas S."/>
            <person name="Chen C."/>
            <person name="Bauer D."/>
            <person name="Andreopoulos W."/>
            <person name="Pangilinan J."/>
            <person name="LaButti K."/>
            <person name="Riley R."/>
            <person name="Lipzen A."/>
            <person name="Clum A."/>
            <person name="Drula E."/>
            <person name="Henrissat B."/>
            <person name="Kohler A."/>
            <person name="Grigoriev I.V."/>
            <person name="Martin F.M."/>
            <person name="Hacquard S."/>
        </authorList>
    </citation>
    <scope>NUCLEOTIDE SEQUENCE [LARGE SCALE GENOMIC DNA]</scope>
    <source>
        <strain evidence="3 4">MPI-CAGE-CH-0241</strain>
    </source>
</reference>
<evidence type="ECO:0008006" key="5">
    <source>
        <dbReference type="Google" id="ProtNLM"/>
    </source>
</evidence>
<dbReference type="Gene3D" id="3.40.395.10">
    <property type="entry name" value="Adenoviral Proteinase, Chain A"/>
    <property type="match status" value="1"/>
</dbReference>
<feature type="region of interest" description="Disordered" evidence="2">
    <location>
        <begin position="347"/>
        <end position="398"/>
    </location>
</feature>
<organism evidence="3 4">
    <name type="scientific">Thelonectria olida</name>
    <dbReference type="NCBI Taxonomy" id="1576542"/>
    <lineage>
        <taxon>Eukaryota</taxon>
        <taxon>Fungi</taxon>
        <taxon>Dikarya</taxon>
        <taxon>Ascomycota</taxon>
        <taxon>Pezizomycotina</taxon>
        <taxon>Sordariomycetes</taxon>
        <taxon>Hypocreomycetidae</taxon>
        <taxon>Hypocreales</taxon>
        <taxon>Nectriaceae</taxon>
        <taxon>Thelonectria</taxon>
    </lineage>
</organism>
<feature type="compositionally biased region" description="Basic and acidic residues" evidence="2">
    <location>
        <begin position="210"/>
        <end position="220"/>
    </location>
</feature>
<proteinExistence type="predicted"/>
<dbReference type="SUPFAM" id="SSF54001">
    <property type="entry name" value="Cysteine proteinases"/>
    <property type="match status" value="1"/>
</dbReference>
<evidence type="ECO:0000256" key="2">
    <source>
        <dbReference type="SAM" id="MobiDB-lite"/>
    </source>
</evidence>
<feature type="region of interest" description="Disordered" evidence="2">
    <location>
        <begin position="132"/>
        <end position="176"/>
    </location>
</feature>